<evidence type="ECO:0000313" key="2">
    <source>
        <dbReference type="Proteomes" id="UP001363035"/>
    </source>
</evidence>
<protein>
    <submittedName>
        <fullName evidence="1">Uncharacterized protein</fullName>
    </submittedName>
</protein>
<gene>
    <name evidence="1" type="ORF">VJ786_08760</name>
</gene>
<sequence>MNTFSIITILVVLFVIFMLLKTVNSKGDVSPIQQFNEEDFIKKNNDKVIRVKGPIFNDVKNHCKAFCDQFNEQKFQVIINLTRLDAQTNLLTFPYDIDMKHFCYLINYLHHVKEWNPNVQVTGWHSCKEKDSWAIDPLFHKQLMISLPQNETHTDYVYAVSEDKLGYKLLFNFDKETIPLDRPPFEFEKCCENLEDYSFGKGIIVS</sequence>
<proteinExistence type="predicted"/>
<evidence type="ECO:0000313" key="1">
    <source>
        <dbReference type="EMBL" id="MEI5984993.1"/>
    </source>
</evidence>
<name>A0ABU8I657_9SPHI</name>
<organism evidence="1 2">
    <name type="scientific">Sphingobacterium tenebrionis</name>
    <dbReference type="NCBI Taxonomy" id="3111775"/>
    <lineage>
        <taxon>Bacteria</taxon>
        <taxon>Pseudomonadati</taxon>
        <taxon>Bacteroidota</taxon>
        <taxon>Sphingobacteriia</taxon>
        <taxon>Sphingobacteriales</taxon>
        <taxon>Sphingobacteriaceae</taxon>
        <taxon>Sphingobacterium</taxon>
    </lineage>
</organism>
<comment type="caution">
    <text evidence="1">The sequence shown here is derived from an EMBL/GenBank/DDBJ whole genome shotgun (WGS) entry which is preliminary data.</text>
</comment>
<dbReference type="Proteomes" id="UP001363035">
    <property type="component" value="Unassembled WGS sequence"/>
</dbReference>
<reference evidence="1 2" key="1">
    <citation type="submission" date="2024-01" db="EMBL/GenBank/DDBJ databases">
        <title>Sphingobacterium tenebrionis sp. nov., a novel endophyte isolated from tenebrio molitor intestines.</title>
        <authorList>
            <person name="Zhang C."/>
        </authorList>
    </citation>
    <scope>NUCLEOTIDE SEQUENCE [LARGE SCALE GENOMIC DNA]</scope>
    <source>
        <strain evidence="1 2">PU5-4</strain>
    </source>
</reference>
<dbReference type="EMBL" id="JAYLLN010000018">
    <property type="protein sequence ID" value="MEI5984993.1"/>
    <property type="molecule type" value="Genomic_DNA"/>
</dbReference>
<accession>A0ABU8I657</accession>
<keyword evidence="2" id="KW-1185">Reference proteome</keyword>
<dbReference type="RefSeq" id="WP_134776723.1">
    <property type="nucleotide sequence ID" value="NZ_JAYLLN010000018.1"/>
</dbReference>